<dbReference type="SMART" id="SM00349">
    <property type="entry name" value="KRAB"/>
    <property type="match status" value="1"/>
</dbReference>
<dbReference type="PANTHER" id="PTHR23232:SF151">
    <property type="entry name" value="EXPRESSED SEQUENCE AW146154-RELATED"/>
    <property type="match status" value="1"/>
</dbReference>
<evidence type="ECO:0000313" key="3">
    <source>
        <dbReference type="Proteomes" id="UP000299084"/>
    </source>
</evidence>
<accession>A0A5N4DQJ8</accession>
<protein>
    <submittedName>
        <fullName evidence="2">Zinc finger protein 567</fullName>
    </submittedName>
</protein>
<proteinExistence type="predicted"/>
<dbReference type="InterPro" id="IPR001909">
    <property type="entry name" value="KRAB"/>
</dbReference>
<dbReference type="InterPro" id="IPR050169">
    <property type="entry name" value="Krueppel_C2H2_ZnF"/>
</dbReference>
<dbReference type="CDD" id="cd07765">
    <property type="entry name" value="KRAB_A-box"/>
    <property type="match status" value="1"/>
</dbReference>
<dbReference type="EMBL" id="JWIN03000009">
    <property type="protein sequence ID" value="KAB1273375.1"/>
    <property type="molecule type" value="Genomic_DNA"/>
</dbReference>
<dbReference type="Gene3D" id="6.10.140.140">
    <property type="match status" value="1"/>
</dbReference>
<dbReference type="AlphaFoldDB" id="A0A5N4DQJ8"/>
<dbReference type="Proteomes" id="UP000299084">
    <property type="component" value="Unassembled WGS sequence"/>
</dbReference>
<dbReference type="PROSITE" id="PS50805">
    <property type="entry name" value="KRAB"/>
    <property type="match status" value="1"/>
</dbReference>
<dbReference type="PANTHER" id="PTHR23232">
    <property type="entry name" value="KRAB DOMAIN C2H2 ZINC FINGER"/>
    <property type="match status" value="1"/>
</dbReference>
<dbReference type="InterPro" id="IPR036051">
    <property type="entry name" value="KRAB_dom_sf"/>
</dbReference>
<reference evidence="2 3" key="1">
    <citation type="journal article" date="2019" name="Mol. Ecol. Resour.">
        <title>Improving Illumina assemblies with Hi-C and long reads: an example with the North African dromedary.</title>
        <authorList>
            <person name="Elbers J.P."/>
            <person name="Rogers M.F."/>
            <person name="Perelman P.L."/>
            <person name="Proskuryakova A.A."/>
            <person name="Serdyukova N.A."/>
            <person name="Johnson W.E."/>
            <person name="Horin P."/>
            <person name="Corander J."/>
            <person name="Murphy D."/>
            <person name="Burger P.A."/>
        </authorList>
    </citation>
    <scope>NUCLEOTIDE SEQUENCE [LARGE SCALE GENOMIC DNA]</scope>
    <source>
        <strain evidence="2">Drom800</strain>
        <tissue evidence="2">Blood</tissue>
    </source>
</reference>
<evidence type="ECO:0000259" key="1">
    <source>
        <dbReference type="PROSITE" id="PS50805"/>
    </source>
</evidence>
<comment type="caution">
    <text evidence="2">The sequence shown here is derived from an EMBL/GenBank/DDBJ whole genome shotgun (WGS) entry which is preliminary data.</text>
</comment>
<organism evidence="2 3">
    <name type="scientific">Camelus dromedarius</name>
    <name type="common">Dromedary</name>
    <name type="synonym">Arabian camel</name>
    <dbReference type="NCBI Taxonomy" id="9838"/>
    <lineage>
        <taxon>Eukaryota</taxon>
        <taxon>Metazoa</taxon>
        <taxon>Chordata</taxon>
        <taxon>Craniata</taxon>
        <taxon>Vertebrata</taxon>
        <taxon>Euteleostomi</taxon>
        <taxon>Mammalia</taxon>
        <taxon>Eutheria</taxon>
        <taxon>Laurasiatheria</taxon>
        <taxon>Artiodactyla</taxon>
        <taxon>Tylopoda</taxon>
        <taxon>Camelidae</taxon>
        <taxon>Camelus</taxon>
    </lineage>
</organism>
<feature type="domain" description="KRAB" evidence="1">
    <location>
        <begin position="45"/>
        <end position="116"/>
    </location>
</feature>
<dbReference type="GO" id="GO:0006355">
    <property type="term" value="P:regulation of DNA-templated transcription"/>
    <property type="evidence" value="ECO:0007669"/>
    <property type="project" value="InterPro"/>
</dbReference>
<evidence type="ECO:0000313" key="2">
    <source>
        <dbReference type="EMBL" id="KAB1273375.1"/>
    </source>
</evidence>
<dbReference type="Pfam" id="PF01352">
    <property type="entry name" value="KRAB"/>
    <property type="match status" value="1"/>
</dbReference>
<name>A0A5N4DQJ8_CAMDR</name>
<keyword evidence="3" id="KW-1185">Reference proteome</keyword>
<sequence>MDSIVYDSKSLCVRLILGTVPFLKRSPEEGWSSLANLKTMAQGSVSFKDVTVDFSQEEWQHLDPAQKTLYMDVMLENYCHLISVGCHMTKPDVILKLERGEEPWTSCTGHTCLEESWKAEDLLVKFKEQQGLDYIISFSKCHYVTILFQK</sequence>
<gene>
    <name evidence="2" type="ORF">Cadr_000011584</name>
</gene>
<dbReference type="SUPFAM" id="SSF109640">
    <property type="entry name" value="KRAB domain (Kruppel-associated box)"/>
    <property type="match status" value="1"/>
</dbReference>
<dbReference type="STRING" id="9838.ENSCDRP00005015747"/>